<evidence type="ECO:0000256" key="3">
    <source>
        <dbReference type="ARBA" id="ARBA00007222"/>
    </source>
</evidence>
<feature type="transmembrane region" description="Helical" evidence="10">
    <location>
        <begin position="101"/>
        <end position="124"/>
    </location>
</feature>
<keyword evidence="6 10" id="KW-0812">Transmembrane</keyword>
<dbReference type="Proteomes" id="UP000636505">
    <property type="component" value="Unassembled WGS sequence"/>
</dbReference>
<evidence type="ECO:0000256" key="9">
    <source>
        <dbReference type="ARBA" id="ARBA00093617"/>
    </source>
</evidence>
<dbReference type="InterPro" id="IPR027005">
    <property type="entry name" value="PMT-like"/>
</dbReference>
<dbReference type="EMBL" id="JADEXG010000075">
    <property type="protein sequence ID" value="MBE9079952.1"/>
    <property type="molecule type" value="Genomic_DNA"/>
</dbReference>
<dbReference type="InterPro" id="IPR032421">
    <property type="entry name" value="PMT_4TMC"/>
</dbReference>
<gene>
    <name evidence="13" type="ORF">IQ241_22125</name>
</gene>
<comment type="caution">
    <text evidence="13">The sequence shown here is derived from an EMBL/GenBank/DDBJ whole genome shotgun (WGS) entry which is preliminary data.</text>
</comment>
<comment type="function">
    <text evidence="10">Protein O-mannosyltransferase that catalyzes the transfer of a single mannose residue from a polyprenol phospho-mannosyl lipidic donor to the hydroxyl group of selected serine and threonine residues in acceptor proteins.</text>
</comment>
<keyword evidence="14" id="KW-1185">Reference proteome</keyword>
<evidence type="ECO:0000313" key="14">
    <source>
        <dbReference type="Proteomes" id="UP000636505"/>
    </source>
</evidence>
<evidence type="ECO:0000259" key="11">
    <source>
        <dbReference type="Pfam" id="PF02366"/>
    </source>
</evidence>
<feature type="domain" description="Protein O-mannosyl-transferase C-terminal four TM" evidence="12">
    <location>
        <begin position="253"/>
        <end position="460"/>
    </location>
</feature>
<dbReference type="UniPathway" id="UPA00378"/>
<feature type="transmembrane region" description="Helical" evidence="10">
    <location>
        <begin position="227"/>
        <end position="249"/>
    </location>
</feature>
<dbReference type="Pfam" id="PF16192">
    <property type="entry name" value="PMT_4TMC"/>
    <property type="match status" value="1"/>
</dbReference>
<dbReference type="PANTHER" id="PTHR10050:SF46">
    <property type="entry name" value="PROTEIN O-MANNOSYL-TRANSFERASE 2"/>
    <property type="match status" value="1"/>
</dbReference>
<protein>
    <recommendedName>
        <fullName evidence="9 10">Polyprenol-phosphate-mannose--protein mannosyltransferase</fullName>
        <ecNumber evidence="10">2.4.1.-</ecNumber>
    </recommendedName>
</protein>
<evidence type="ECO:0000256" key="8">
    <source>
        <dbReference type="ARBA" id="ARBA00023136"/>
    </source>
</evidence>
<accession>A0A8J7A9S4</accession>
<dbReference type="RefSeq" id="WP_193911425.1">
    <property type="nucleotide sequence ID" value="NZ_JADEXG010000075.1"/>
</dbReference>
<evidence type="ECO:0000256" key="5">
    <source>
        <dbReference type="ARBA" id="ARBA00022679"/>
    </source>
</evidence>
<keyword evidence="4 10" id="KW-0328">Glycosyltransferase</keyword>
<feature type="transmembrane region" description="Helical" evidence="10">
    <location>
        <begin position="421"/>
        <end position="442"/>
    </location>
</feature>
<reference evidence="13" key="1">
    <citation type="submission" date="2020-10" db="EMBL/GenBank/DDBJ databases">
        <authorList>
            <person name="Castelo-Branco R."/>
            <person name="Eusebio N."/>
            <person name="Adriana R."/>
            <person name="Vieira A."/>
            <person name="Brugerolle De Fraissinette N."/>
            <person name="Rezende De Castro R."/>
            <person name="Schneider M.P."/>
            <person name="Vasconcelos V."/>
            <person name="Leao P.N."/>
        </authorList>
    </citation>
    <scope>NUCLEOTIDE SEQUENCE</scope>
    <source>
        <strain evidence="13">LEGE 07310</strain>
    </source>
</reference>
<keyword evidence="8 10" id="KW-0472">Membrane</keyword>
<dbReference type="Pfam" id="PF02366">
    <property type="entry name" value="PMT"/>
    <property type="match status" value="1"/>
</dbReference>
<evidence type="ECO:0000256" key="2">
    <source>
        <dbReference type="ARBA" id="ARBA00004922"/>
    </source>
</evidence>
<dbReference type="InterPro" id="IPR003342">
    <property type="entry name" value="ArnT-like_N"/>
</dbReference>
<evidence type="ECO:0000256" key="7">
    <source>
        <dbReference type="ARBA" id="ARBA00022989"/>
    </source>
</evidence>
<evidence type="ECO:0000259" key="12">
    <source>
        <dbReference type="Pfam" id="PF16192"/>
    </source>
</evidence>
<dbReference type="GO" id="GO:0004169">
    <property type="term" value="F:dolichyl-phosphate-mannose-protein mannosyltransferase activity"/>
    <property type="evidence" value="ECO:0007669"/>
    <property type="project" value="UniProtKB-UniRule"/>
</dbReference>
<evidence type="ECO:0000256" key="10">
    <source>
        <dbReference type="RuleBase" id="RU367007"/>
    </source>
</evidence>
<feature type="transmembrane region" description="Helical" evidence="10">
    <location>
        <begin position="18"/>
        <end position="35"/>
    </location>
</feature>
<feature type="transmembrane region" description="Helical" evidence="10">
    <location>
        <begin position="390"/>
        <end position="409"/>
    </location>
</feature>
<feature type="domain" description="ArnT-like N-terminal" evidence="11">
    <location>
        <begin position="25"/>
        <end position="246"/>
    </location>
</feature>
<evidence type="ECO:0000256" key="1">
    <source>
        <dbReference type="ARBA" id="ARBA00004127"/>
    </source>
</evidence>
<feature type="transmembrane region" description="Helical" evidence="10">
    <location>
        <begin position="136"/>
        <end position="152"/>
    </location>
</feature>
<keyword evidence="5 10" id="KW-0808">Transferase</keyword>
<feature type="transmembrane region" description="Helical" evidence="10">
    <location>
        <begin position="313"/>
        <end position="330"/>
    </location>
</feature>
<comment type="subcellular location">
    <subcellularLocation>
        <location evidence="10">Cell membrane</location>
    </subcellularLocation>
    <subcellularLocation>
        <location evidence="1">Endomembrane system</location>
        <topology evidence="1">Multi-pass membrane protein</topology>
    </subcellularLocation>
</comment>
<evidence type="ECO:0000256" key="4">
    <source>
        <dbReference type="ARBA" id="ARBA00022676"/>
    </source>
</evidence>
<dbReference type="PANTHER" id="PTHR10050">
    <property type="entry name" value="DOLICHYL-PHOSPHATE-MANNOSE--PROTEIN MANNOSYLTRANSFERASE"/>
    <property type="match status" value="1"/>
</dbReference>
<dbReference type="EC" id="2.4.1.-" evidence="10"/>
<keyword evidence="7 10" id="KW-1133">Transmembrane helix</keyword>
<keyword evidence="10" id="KW-1003">Cell membrane</keyword>
<proteinExistence type="inferred from homology"/>
<feature type="transmembrane region" description="Helical" evidence="10">
    <location>
        <begin position="190"/>
        <end position="215"/>
    </location>
</feature>
<dbReference type="AlphaFoldDB" id="A0A8J7A9S4"/>
<evidence type="ECO:0000256" key="6">
    <source>
        <dbReference type="ARBA" id="ARBA00022692"/>
    </source>
</evidence>
<dbReference type="GO" id="GO:0012505">
    <property type="term" value="C:endomembrane system"/>
    <property type="evidence" value="ECO:0007669"/>
    <property type="project" value="UniProtKB-SubCell"/>
</dbReference>
<comment type="similarity">
    <text evidence="3 10">Belongs to the glycosyltransferase 39 family.</text>
</comment>
<evidence type="ECO:0000313" key="13">
    <source>
        <dbReference type="EMBL" id="MBE9079952.1"/>
    </source>
</evidence>
<dbReference type="GO" id="GO:0005886">
    <property type="term" value="C:plasma membrane"/>
    <property type="evidence" value="ECO:0007669"/>
    <property type="project" value="UniProtKB-SubCell"/>
</dbReference>
<organism evidence="13 14">
    <name type="scientific">Vasconcelosia minhoensis LEGE 07310</name>
    <dbReference type="NCBI Taxonomy" id="915328"/>
    <lineage>
        <taxon>Bacteria</taxon>
        <taxon>Bacillati</taxon>
        <taxon>Cyanobacteriota</taxon>
        <taxon>Cyanophyceae</taxon>
        <taxon>Nodosilineales</taxon>
        <taxon>Cymatolegaceae</taxon>
        <taxon>Vasconcelosia</taxon>
        <taxon>Vasconcelosia minhoensis</taxon>
    </lineage>
</organism>
<sequence length="461" mass="51994">MKIQNYPLTGLQRLQRSYIGALAVVGLSFGLRFWGLGRFNRLVFDETHFVRFAQGYLQGEPVFDVHPPLGKYLIAVGLWLAQRLPTAAPHEDLGIASAPIAYRWMTALLGTLIPLLVMGIAHELGQRLPSPARSRFALLAGLFVAIDGLFVVESRYALINIHLIFFGLLGHWLWLRAARLNGKVKGRYRILAGIALGACVAVKWNGAAFALGLVLVRGWGEIRSGKWLIYLGIVPIGVYGLLWIPHLLISHDNLWDLHRQIWQFHQRMGQGEAVHAYCSSWYTWPLLLRPVAYDYQQVGQQVYDVHGLGNPPLWWLSTAAVLAVALGLLAETGQRAVGGFTKTRQKVGSRSLSIPKTPSQPGRSSVPRYLIVNYAVNWLPWLLIQRCTFLYHYMPAAVFAFLTFAWLLSRWLHQRSAETRTISLALITVVLLAALFWLPIYLGLPLSPDALRSRWWLKTWI</sequence>
<feature type="transmembrane region" description="Helical" evidence="10">
    <location>
        <begin position="158"/>
        <end position="178"/>
    </location>
</feature>
<comment type="pathway">
    <text evidence="2 10">Protein modification; protein glycosylation.</text>
</comment>
<name>A0A8J7A9S4_9CYAN</name>